<feature type="compositionally biased region" description="Polar residues" evidence="1">
    <location>
        <begin position="176"/>
        <end position="189"/>
    </location>
</feature>
<evidence type="ECO:0000313" key="3">
    <source>
        <dbReference type="Proteomes" id="UP000799757"/>
    </source>
</evidence>
<feature type="region of interest" description="Disordered" evidence="1">
    <location>
        <begin position="65"/>
        <end position="85"/>
    </location>
</feature>
<dbReference type="EMBL" id="MU001811">
    <property type="protein sequence ID" value="KAF2797216.1"/>
    <property type="molecule type" value="Genomic_DNA"/>
</dbReference>
<evidence type="ECO:0000256" key="1">
    <source>
        <dbReference type="SAM" id="MobiDB-lite"/>
    </source>
</evidence>
<feature type="compositionally biased region" description="Low complexity" evidence="1">
    <location>
        <begin position="12"/>
        <end position="22"/>
    </location>
</feature>
<sequence>MPMTSSESGDGTRTSEGSSERPSPGPIDQQHHNQHTYRDNNHVFYSSTYNSTEIIIIHSPANETPNRAAEQWRRQSPPPANWPRVPNSDINGIALQLYPRAVSNRDLASHPARLISGNAEHVEREPDAAHSSDTRNDREQGEPLEGAAVRHTVTHWWIIMLIIAILVIVKLSSRGTESTDNNLKSSNRPLSIDMTHSMPSSAAPSSASEVPTAPMTTQPSSSKLPYASSPISPTPPFSPATTDLVSMTSLLFDITAPPKAITNGTTTSICTPWSGAGCPGIESKIKIQEERDMCHSETCQGILPCWNGRCCMTACLAGWECTGECADGLSCSKATDSATGRCTTT</sequence>
<feature type="non-terminal residue" evidence="2">
    <location>
        <position position="345"/>
    </location>
</feature>
<reference evidence="2" key="1">
    <citation type="journal article" date="2020" name="Stud. Mycol.">
        <title>101 Dothideomycetes genomes: a test case for predicting lifestyles and emergence of pathogens.</title>
        <authorList>
            <person name="Haridas S."/>
            <person name="Albert R."/>
            <person name="Binder M."/>
            <person name="Bloem J."/>
            <person name="Labutti K."/>
            <person name="Salamov A."/>
            <person name="Andreopoulos B."/>
            <person name="Baker S."/>
            <person name="Barry K."/>
            <person name="Bills G."/>
            <person name="Bluhm B."/>
            <person name="Cannon C."/>
            <person name="Castanera R."/>
            <person name="Culley D."/>
            <person name="Daum C."/>
            <person name="Ezra D."/>
            <person name="Gonzalez J."/>
            <person name="Henrissat B."/>
            <person name="Kuo A."/>
            <person name="Liang C."/>
            <person name="Lipzen A."/>
            <person name="Lutzoni F."/>
            <person name="Magnuson J."/>
            <person name="Mondo S."/>
            <person name="Nolan M."/>
            <person name="Ohm R."/>
            <person name="Pangilinan J."/>
            <person name="Park H.-J."/>
            <person name="Ramirez L."/>
            <person name="Alfaro M."/>
            <person name="Sun H."/>
            <person name="Tritt A."/>
            <person name="Yoshinaga Y."/>
            <person name="Zwiers L.-H."/>
            <person name="Turgeon B."/>
            <person name="Goodwin S."/>
            <person name="Spatafora J."/>
            <person name="Crous P."/>
            <person name="Grigoriev I."/>
        </authorList>
    </citation>
    <scope>NUCLEOTIDE SEQUENCE</scope>
    <source>
        <strain evidence="2">CBS 109.77</strain>
    </source>
</reference>
<feature type="region of interest" description="Disordered" evidence="1">
    <location>
        <begin position="176"/>
        <end position="232"/>
    </location>
</feature>
<feature type="compositionally biased region" description="Polar residues" evidence="1">
    <location>
        <begin position="1"/>
        <end position="11"/>
    </location>
</feature>
<gene>
    <name evidence="2" type="ORF">K505DRAFT_322713</name>
</gene>
<dbReference type="OrthoDB" id="3945128at2759"/>
<evidence type="ECO:0000313" key="2">
    <source>
        <dbReference type="EMBL" id="KAF2797216.1"/>
    </source>
</evidence>
<organism evidence="2 3">
    <name type="scientific">Melanomma pulvis-pyrius CBS 109.77</name>
    <dbReference type="NCBI Taxonomy" id="1314802"/>
    <lineage>
        <taxon>Eukaryota</taxon>
        <taxon>Fungi</taxon>
        <taxon>Dikarya</taxon>
        <taxon>Ascomycota</taxon>
        <taxon>Pezizomycotina</taxon>
        <taxon>Dothideomycetes</taxon>
        <taxon>Pleosporomycetidae</taxon>
        <taxon>Pleosporales</taxon>
        <taxon>Melanommataceae</taxon>
        <taxon>Melanomma</taxon>
    </lineage>
</organism>
<name>A0A6A6XKZ2_9PLEO</name>
<feature type="compositionally biased region" description="Low complexity" evidence="1">
    <location>
        <begin position="197"/>
        <end position="214"/>
    </location>
</feature>
<feature type="region of interest" description="Disordered" evidence="1">
    <location>
        <begin position="114"/>
        <end position="143"/>
    </location>
</feature>
<protein>
    <submittedName>
        <fullName evidence="2">Uncharacterized protein</fullName>
    </submittedName>
</protein>
<accession>A0A6A6XKZ2</accession>
<keyword evidence="3" id="KW-1185">Reference proteome</keyword>
<feature type="compositionally biased region" description="Basic and acidic residues" evidence="1">
    <location>
        <begin position="120"/>
        <end position="141"/>
    </location>
</feature>
<dbReference type="AlphaFoldDB" id="A0A6A6XKZ2"/>
<feature type="region of interest" description="Disordered" evidence="1">
    <location>
        <begin position="1"/>
        <end position="34"/>
    </location>
</feature>
<proteinExistence type="predicted"/>
<dbReference type="Proteomes" id="UP000799757">
    <property type="component" value="Unassembled WGS sequence"/>
</dbReference>